<dbReference type="GO" id="GO:0005886">
    <property type="term" value="C:plasma membrane"/>
    <property type="evidence" value="ECO:0007669"/>
    <property type="project" value="UniProtKB-SubCell"/>
</dbReference>
<dbReference type="EMBL" id="CP059066">
    <property type="protein sequence ID" value="QSQ10188.1"/>
    <property type="molecule type" value="Genomic_DNA"/>
</dbReference>
<evidence type="ECO:0000256" key="3">
    <source>
        <dbReference type="ARBA" id="ARBA00022692"/>
    </source>
</evidence>
<feature type="transmembrane region" description="Helical" evidence="6">
    <location>
        <begin position="34"/>
        <end position="59"/>
    </location>
</feature>
<feature type="transmembrane region" description="Helical" evidence="6">
    <location>
        <begin position="238"/>
        <end position="261"/>
    </location>
</feature>
<dbReference type="PANTHER" id="PTHR10010:SF46">
    <property type="entry name" value="SODIUM-DEPENDENT PHOSPHATE TRANSPORT PROTEIN 2B"/>
    <property type="match status" value="1"/>
</dbReference>
<protein>
    <recommendedName>
        <fullName evidence="9">Na/Pi cotransporter family protein</fullName>
    </recommendedName>
</protein>
<dbReference type="NCBIfam" id="NF037997">
    <property type="entry name" value="Na_Pi_symport"/>
    <property type="match status" value="1"/>
</dbReference>
<evidence type="ECO:0000256" key="4">
    <source>
        <dbReference type="ARBA" id="ARBA00022989"/>
    </source>
</evidence>
<keyword evidence="8" id="KW-1185">Reference proteome</keyword>
<sequence>MLFYILRFLLGFGLLISGIKFMSAGFKGLADGKLKMYICIFSENLLVTILTGIIITAIIQSSSATTLMIITLVNAGLITFRQSAGVIMGANIGTTITAQIIIFNIIKYSPYFFLLSILCYLTGKSCLQNISKAFLGFGLLFTGLHLVENALGLFYSCRFVSSNMRFLASNPFLGIVIGFFTTAIIQSSSAATVFLIALARQGYVDLKTAIFILMGENMGTCVTALAASLWVNRNSKKVAIFHFIFNFIGAVFITLIFPLFIEFISSMSPNNIGKQIANAHTIFNVLSTMVIIPFYDIILQAIDNILPENS</sequence>
<evidence type="ECO:0000313" key="7">
    <source>
        <dbReference type="EMBL" id="QSQ10188.1"/>
    </source>
</evidence>
<evidence type="ECO:0000256" key="5">
    <source>
        <dbReference type="ARBA" id="ARBA00023136"/>
    </source>
</evidence>
<gene>
    <name evidence="7" type="ORF">H0A61_02587</name>
</gene>
<feature type="transmembrane region" description="Helical" evidence="6">
    <location>
        <begin position="175"/>
        <end position="198"/>
    </location>
</feature>
<evidence type="ECO:0000313" key="8">
    <source>
        <dbReference type="Proteomes" id="UP000662904"/>
    </source>
</evidence>
<dbReference type="KEGG" id="kme:H0A61_02587"/>
<dbReference type="InterPro" id="IPR003841">
    <property type="entry name" value="Na/Pi_transpt"/>
</dbReference>
<feature type="transmembrane region" description="Helical" evidence="6">
    <location>
        <begin position="282"/>
        <end position="302"/>
    </location>
</feature>
<dbReference type="PANTHER" id="PTHR10010">
    <property type="entry name" value="SOLUTE CARRIER FAMILY 34 SODIUM PHOSPHATE , MEMBER 2-RELATED"/>
    <property type="match status" value="1"/>
</dbReference>
<keyword evidence="4 6" id="KW-1133">Transmembrane helix</keyword>
<feature type="transmembrane region" description="Helical" evidence="6">
    <location>
        <begin position="96"/>
        <end position="121"/>
    </location>
</feature>
<dbReference type="Pfam" id="PF02690">
    <property type="entry name" value="Na_Pi_cotrans"/>
    <property type="match status" value="2"/>
</dbReference>
<feature type="transmembrane region" description="Helical" evidence="6">
    <location>
        <begin position="210"/>
        <end position="232"/>
    </location>
</feature>
<evidence type="ECO:0000256" key="6">
    <source>
        <dbReference type="SAM" id="Phobius"/>
    </source>
</evidence>
<keyword evidence="2" id="KW-1003">Cell membrane</keyword>
<dbReference type="GO" id="GO:0005436">
    <property type="term" value="F:sodium:phosphate symporter activity"/>
    <property type="evidence" value="ECO:0007669"/>
    <property type="project" value="InterPro"/>
</dbReference>
<organism evidence="7 8">
    <name type="scientific">Koleobacter methoxysyntrophicus</name>
    <dbReference type="NCBI Taxonomy" id="2751313"/>
    <lineage>
        <taxon>Bacteria</taxon>
        <taxon>Bacillati</taxon>
        <taxon>Bacillota</taxon>
        <taxon>Clostridia</taxon>
        <taxon>Koleobacterales</taxon>
        <taxon>Koleobacteraceae</taxon>
        <taxon>Koleobacter</taxon>
    </lineage>
</organism>
<evidence type="ECO:0008006" key="9">
    <source>
        <dbReference type="Google" id="ProtNLM"/>
    </source>
</evidence>
<name>A0A8A0RRQ5_9FIRM</name>
<dbReference type="RefSeq" id="WP_277817216.1">
    <property type="nucleotide sequence ID" value="NZ_CP059066.1"/>
</dbReference>
<dbReference type="AlphaFoldDB" id="A0A8A0RRQ5"/>
<dbReference type="GO" id="GO:0044341">
    <property type="term" value="P:sodium-dependent phosphate transport"/>
    <property type="evidence" value="ECO:0007669"/>
    <property type="project" value="InterPro"/>
</dbReference>
<keyword evidence="5 6" id="KW-0472">Membrane</keyword>
<proteinExistence type="predicted"/>
<feature type="transmembrane region" description="Helical" evidence="6">
    <location>
        <begin position="133"/>
        <end position="155"/>
    </location>
</feature>
<evidence type="ECO:0000256" key="2">
    <source>
        <dbReference type="ARBA" id="ARBA00022475"/>
    </source>
</evidence>
<keyword evidence="3 6" id="KW-0812">Transmembrane</keyword>
<accession>A0A8A0RRQ5</accession>
<comment type="subcellular location">
    <subcellularLocation>
        <location evidence="1">Cell membrane</location>
        <topology evidence="1">Multi-pass membrane protein</topology>
    </subcellularLocation>
</comment>
<evidence type="ECO:0000256" key="1">
    <source>
        <dbReference type="ARBA" id="ARBA00004651"/>
    </source>
</evidence>
<reference evidence="7" key="1">
    <citation type="submission" date="2020-07" db="EMBL/GenBank/DDBJ databases">
        <title>Koleobacter methoxysyntrophicus gen. nov., sp. nov., a novel anaerobic bacterium isolated from deep subsurface oil field and proposal of Koleobacterales ord. nov. in the phylum Firmicutes.</title>
        <authorList>
            <person name="Sakamoto S."/>
            <person name="Tamaki H."/>
        </authorList>
    </citation>
    <scope>NUCLEOTIDE SEQUENCE</scope>
    <source>
        <strain evidence="7">NRmbB1</strain>
    </source>
</reference>
<dbReference type="Proteomes" id="UP000662904">
    <property type="component" value="Chromosome"/>
</dbReference>
<feature type="transmembrane region" description="Helical" evidence="6">
    <location>
        <begin position="66"/>
        <end position="90"/>
    </location>
</feature>